<keyword evidence="3" id="KW-1185">Reference proteome</keyword>
<name>A0A6A6MST8_HEVBR</name>
<evidence type="ECO:0000313" key="2">
    <source>
        <dbReference type="EMBL" id="KAF2315356.1"/>
    </source>
</evidence>
<protein>
    <recommendedName>
        <fullName evidence="4">DUF4378 domain-containing protein</fullName>
    </recommendedName>
</protein>
<dbReference type="Proteomes" id="UP000467840">
    <property type="component" value="Chromosome 15"/>
</dbReference>
<dbReference type="PANTHER" id="PTHR33623">
    <property type="entry name" value="OS04G0572500 PROTEIN"/>
    <property type="match status" value="1"/>
</dbReference>
<dbReference type="EMBL" id="JAAGAX010000005">
    <property type="protein sequence ID" value="KAF2315356.1"/>
    <property type="molecule type" value="Genomic_DNA"/>
</dbReference>
<accession>A0A6A6MST8</accession>
<comment type="caution">
    <text evidence="2">The sequence shown here is derived from an EMBL/GenBank/DDBJ whole genome shotgun (WGS) entry which is preliminary data.</text>
</comment>
<reference evidence="2 3" key="1">
    <citation type="journal article" date="2020" name="Mol. Plant">
        <title>The Chromosome-Based Rubber Tree Genome Provides New Insights into Spurge Genome Evolution and Rubber Biosynthesis.</title>
        <authorList>
            <person name="Liu J."/>
            <person name="Shi C."/>
            <person name="Shi C.C."/>
            <person name="Li W."/>
            <person name="Zhang Q.J."/>
            <person name="Zhang Y."/>
            <person name="Li K."/>
            <person name="Lu H.F."/>
            <person name="Shi C."/>
            <person name="Zhu S.T."/>
            <person name="Xiao Z.Y."/>
            <person name="Nan H."/>
            <person name="Yue Y."/>
            <person name="Zhu X.G."/>
            <person name="Wu Y."/>
            <person name="Hong X.N."/>
            <person name="Fan G.Y."/>
            <person name="Tong Y."/>
            <person name="Zhang D."/>
            <person name="Mao C.L."/>
            <person name="Liu Y.L."/>
            <person name="Hao S.J."/>
            <person name="Liu W.Q."/>
            <person name="Lv M.Q."/>
            <person name="Zhang H.B."/>
            <person name="Liu Y."/>
            <person name="Hu-Tang G.R."/>
            <person name="Wang J.P."/>
            <person name="Wang J.H."/>
            <person name="Sun Y.H."/>
            <person name="Ni S.B."/>
            <person name="Chen W.B."/>
            <person name="Zhang X.C."/>
            <person name="Jiao Y.N."/>
            <person name="Eichler E.E."/>
            <person name="Li G.H."/>
            <person name="Liu X."/>
            <person name="Gao L.Z."/>
        </authorList>
    </citation>
    <scope>NUCLEOTIDE SEQUENCE [LARGE SCALE GENOMIC DNA]</scope>
    <source>
        <strain evidence="3">cv. GT1</strain>
        <tissue evidence="2">Leaf</tissue>
    </source>
</reference>
<sequence length="385" mass="44199">MASSSCVARASYVDIPTGQKLPPSFFSCSFKKPHSSLSISLLPTPSLCSIFLKNQTMGSSVVYLPLEHSPRMLKDFLIQHDSYSSFSSENDLSAEKLLKSRSRSLSAFQAIIKSVKNIHFTAIKSPSILPRSLSRRLSRSRRSAYMDSETENKQTEIKITVTIKDIIRWKSFRDIVEEKSPPSDLASSPHHCTTTTTASTPCSSCSNNGSSWCDSDFTSEYGNFDEYGENEVSKGYLRRVGEDKDSKEQTTNYTNKAVGIKEKEKQQHSPVSVIDIEFEEDEFFYGDEEEKMEKRRVPAMKKELVKWKKRHNQRRNDGFDSEMLSRVKTWIDGEQSLWIGWDKKQAYVREMEREGKWSKFEEEEEEVALAIENRMLDELLVDLFS</sequence>
<gene>
    <name evidence="2" type="ORF">GH714_038913</name>
</gene>
<proteinExistence type="predicted"/>
<dbReference type="AlphaFoldDB" id="A0A6A6MST8"/>
<evidence type="ECO:0008006" key="4">
    <source>
        <dbReference type="Google" id="ProtNLM"/>
    </source>
</evidence>
<evidence type="ECO:0000313" key="3">
    <source>
        <dbReference type="Proteomes" id="UP000467840"/>
    </source>
</evidence>
<dbReference type="PANTHER" id="PTHR33623:SF17">
    <property type="entry name" value="DUF4378 DOMAIN-CONTAINING PROTEIN"/>
    <property type="match status" value="1"/>
</dbReference>
<organism evidence="2 3">
    <name type="scientific">Hevea brasiliensis</name>
    <name type="common">Para rubber tree</name>
    <name type="synonym">Siphonia brasiliensis</name>
    <dbReference type="NCBI Taxonomy" id="3981"/>
    <lineage>
        <taxon>Eukaryota</taxon>
        <taxon>Viridiplantae</taxon>
        <taxon>Streptophyta</taxon>
        <taxon>Embryophyta</taxon>
        <taxon>Tracheophyta</taxon>
        <taxon>Spermatophyta</taxon>
        <taxon>Magnoliopsida</taxon>
        <taxon>eudicotyledons</taxon>
        <taxon>Gunneridae</taxon>
        <taxon>Pentapetalae</taxon>
        <taxon>rosids</taxon>
        <taxon>fabids</taxon>
        <taxon>Malpighiales</taxon>
        <taxon>Euphorbiaceae</taxon>
        <taxon>Crotonoideae</taxon>
        <taxon>Micrandreae</taxon>
        <taxon>Hevea</taxon>
    </lineage>
</organism>
<feature type="region of interest" description="Disordered" evidence="1">
    <location>
        <begin position="180"/>
        <end position="208"/>
    </location>
</feature>
<feature type="compositionally biased region" description="Low complexity" evidence="1">
    <location>
        <begin position="186"/>
        <end position="208"/>
    </location>
</feature>
<evidence type="ECO:0000256" key="1">
    <source>
        <dbReference type="SAM" id="MobiDB-lite"/>
    </source>
</evidence>